<dbReference type="GeneID" id="72194276"/>
<name>A0AAE7DE48_9PSED</name>
<accession>A0AAE7DE48</accession>
<protein>
    <recommendedName>
        <fullName evidence="3">SGNH hydrolase-type esterase domain-containing protein</fullName>
    </recommendedName>
</protein>
<organism evidence="1 2">
    <name type="scientific">Pseudomonas umsongensis</name>
    <dbReference type="NCBI Taxonomy" id="198618"/>
    <lineage>
        <taxon>Bacteria</taxon>
        <taxon>Pseudomonadati</taxon>
        <taxon>Pseudomonadota</taxon>
        <taxon>Gammaproteobacteria</taxon>
        <taxon>Pseudomonadales</taxon>
        <taxon>Pseudomonadaceae</taxon>
        <taxon>Pseudomonas</taxon>
    </lineage>
</organism>
<reference evidence="1 2" key="1">
    <citation type="submission" date="2020-04" db="EMBL/GenBank/DDBJ databases">
        <authorList>
            <person name="Yao Y."/>
            <person name="He Z."/>
        </authorList>
    </citation>
    <scope>NUCLEOTIDE SEQUENCE [LARGE SCALE GENOMIC DNA]</scope>
    <source>
        <strain evidence="1 2">CY-1</strain>
    </source>
</reference>
<dbReference type="SUPFAM" id="SSF52266">
    <property type="entry name" value="SGNH hydrolase"/>
    <property type="match status" value="1"/>
</dbReference>
<dbReference type="Proteomes" id="UP000501367">
    <property type="component" value="Chromosome"/>
</dbReference>
<dbReference type="EMBL" id="CP051487">
    <property type="protein sequence ID" value="QJC78971.1"/>
    <property type="molecule type" value="Genomic_DNA"/>
</dbReference>
<dbReference type="Gene3D" id="3.40.50.1110">
    <property type="entry name" value="SGNH hydrolase"/>
    <property type="match status" value="1"/>
</dbReference>
<dbReference type="AlphaFoldDB" id="A0AAE7DE48"/>
<sequence>MADQTQRLDIATVKAEIGSDILSRFSNDAVTADPISTDSGTIPNLKQVIVSIQEGGAEKISFASTIYSTTAAGIAATTNGAIFLVKSDEADEIYAVWQNSSGVATDTGKRAMAAQAIQDAMQSATEAAQAAEDSADLATGRTARFLVSVATPPVIRDDGTPLQLGDRYVNTENQAEYIYKSSGWIVNESLEAIAAIKDDTDPANGAAQVGWDGETVGAQMSLSKKIADYAALRVYTGTATGFKITDANFSGNFILDPSDTVSADDKSTVIVGAAGRRYKRIYDGRIQAAWCEGASDSAIIQASIDAALREGKSEVGIDRDYICDTALTNRTNIRFVGAGSLSGDSCYRVRVMPEWAPTGREPFQDLIPAQHLRAFSAAPAPTVVIVGSSTGGWAADSIDTGGGVTPMLQRLLGKYNPEKNISFYNRCIGSQTFAALNSKPTSFPSWYTDTGRDWLQYIADLAPDTVYIICGSNDSSSAERPVIKSILDKLAAFAKSPDVVFFTQPSVCPDPDPAFASSGTRASQEGRDYAAGLVRSMARYYKKGLIDANRMGGIVLDGRDILDNASMRILPSIPVTSGRFAPGLSTIDFSMSLNFNGSAAANDAAFLVGATNPVFVKTGAVGANSDSGDIAYIQKTAEGFLRVQLYSDGLYQTLTTGVVFPTTSFTLDVIKVGNVLTLSFNGSEDIARVSFNIIAAGGEMYPRTGYYNLTSGPWTSVVLNVGLPKLYKKLLTSQEAWGLPNPAASRQMPYGGNGLNHLSSLGTREIYGRVMDTPALRGVNTDFGEYSPGLTPGTGTPTVTAPVTWAWTRNGNIVHVDGVVSVSLASGSTCSFSATLPIVPAVLNQDKTIALIMSTGAGQTGAGFGDPANKVVQITLQGASPTAAKYRVMLSYRLS</sequence>
<dbReference type="KEGG" id="pum:HGP31_11840"/>
<dbReference type="RefSeq" id="WP_168757796.1">
    <property type="nucleotide sequence ID" value="NZ_CP051487.1"/>
</dbReference>
<evidence type="ECO:0000313" key="2">
    <source>
        <dbReference type="Proteomes" id="UP000501367"/>
    </source>
</evidence>
<evidence type="ECO:0008006" key="3">
    <source>
        <dbReference type="Google" id="ProtNLM"/>
    </source>
</evidence>
<evidence type="ECO:0000313" key="1">
    <source>
        <dbReference type="EMBL" id="QJC78971.1"/>
    </source>
</evidence>
<gene>
    <name evidence="1" type="ORF">HGP31_11840</name>
</gene>
<proteinExistence type="predicted"/>
<dbReference type="InterPro" id="IPR036514">
    <property type="entry name" value="SGNH_hydro_sf"/>
</dbReference>
<dbReference type="GO" id="GO:0016788">
    <property type="term" value="F:hydrolase activity, acting on ester bonds"/>
    <property type="evidence" value="ECO:0007669"/>
    <property type="project" value="UniProtKB-ARBA"/>
</dbReference>